<feature type="compositionally biased region" description="Gly residues" evidence="1">
    <location>
        <begin position="93"/>
        <end position="109"/>
    </location>
</feature>
<dbReference type="OrthoDB" id="5358959at2759"/>
<evidence type="ECO:0000256" key="1">
    <source>
        <dbReference type="SAM" id="MobiDB-lite"/>
    </source>
</evidence>
<feature type="signal peptide" evidence="2">
    <location>
        <begin position="1"/>
        <end position="18"/>
    </location>
</feature>
<dbReference type="EMBL" id="CAJVPI010002566">
    <property type="protein sequence ID" value="CAG8645841.1"/>
    <property type="molecule type" value="Genomic_DNA"/>
</dbReference>
<evidence type="ECO:0000313" key="4">
    <source>
        <dbReference type="Proteomes" id="UP000789739"/>
    </source>
</evidence>
<evidence type="ECO:0000256" key="2">
    <source>
        <dbReference type="SAM" id="SignalP"/>
    </source>
</evidence>
<gene>
    <name evidence="3" type="ORF">PBRASI_LOCUS10022</name>
</gene>
<comment type="caution">
    <text evidence="3">The sequence shown here is derived from an EMBL/GenBank/DDBJ whole genome shotgun (WGS) entry which is preliminary data.</text>
</comment>
<keyword evidence="4" id="KW-1185">Reference proteome</keyword>
<dbReference type="Proteomes" id="UP000789739">
    <property type="component" value="Unassembled WGS sequence"/>
</dbReference>
<feature type="chain" id="PRO_5040494955" evidence="2">
    <location>
        <begin position="19"/>
        <end position="128"/>
    </location>
</feature>
<reference evidence="3" key="1">
    <citation type="submission" date="2021-06" db="EMBL/GenBank/DDBJ databases">
        <authorList>
            <person name="Kallberg Y."/>
            <person name="Tangrot J."/>
            <person name="Rosling A."/>
        </authorList>
    </citation>
    <scope>NUCLEOTIDE SEQUENCE</scope>
    <source>
        <strain evidence="3">BR232B</strain>
    </source>
</reference>
<feature type="compositionally biased region" description="Polar residues" evidence="1">
    <location>
        <begin position="110"/>
        <end position="128"/>
    </location>
</feature>
<protein>
    <submittedName>
        <fullName evidence="3">10615_t:CDS:1</fullName>
    </submittedName>
</protein>
<sequence>MKILALFLALTAIAFTSATSTQLQSRSNFTSLETRNLGSGKLAFLTDAISNGCADPGYDPCPDGSGCCPTGSTCLVDGCDIACTSQDIPCGGSSGGSGGGSGSGGGKGGNTKSVASKAQMQLSTKLLT</sequence>
<accession>A0A9N9H3D3</accession>
<feature type="region of interest" description="Disordered" evidence="1">
    <location>
        <begin position="93"/>
        <end position="128"/>
    </location>
</feature>
<feature type="non-terminal residue" evidence="3">
    <location>
        <position position="128"/>
    </location>
</feature>
<organism evidence="3 4">
    <name type="scientific">Paraglomus brasilianum</name>
    <dbReference type="NCBI Taxonomy" id="144538"/>
    <lineage>
        <taxon>Eukaryota</taxon>
        <taxon>Fungi</taxon>
        <taxon>Fungi incertae sedis</taxon>
        <taxon>Mucoromycota</taxon>
        <taxon>Glomeromycotina</taxon>
        <taxon>Glomeromycetes</taxon>
        <taxon>Paraglomerales</taxon>
        <taxon>Paraglomeraceae</taxon>
        <taxon>Paraglomus</taxon>
    </lineage>
</organism>
<keyword evidence="2" id="KW-0732">Signal</keyword>
<evidence type="ECO:0000313" key="3">
    <source>
        <dbReference type="EMBL" id="CAG8645841.1"/>
    </source>
</evidence>
<dbReference type="AlphaFoldDB" id="A0A9N9H3D3"/>
<name>A0A9N9H3D3_9GLOM</name>
<proteinExistence type="predicted"/>